<dbReference type="RefSeq" id="WP_344891618.1">
    <property type="nucleotide sequence ID" value="NZ_BAAAZP010000187.1"/>
</dbReference>
<keyword evidence="3" id="KW-1185">Reference proteome</keyword>
<dbReference type="Proteomes" id="UP001500902">
    <property type="component" value="Unassembled WGS sequence"/>
</dbReference>
<evidence type="ECO:0000313" key="3">
    <source>
        <dbReference type="Proteomes" id="UP001500902"/>
    </source>
</evidence>
<dbReference type="Pfam" id="PF00383">
    <property type="entry name" value="dCMP_cyt_deam_1"/>
    <property type="match status" value="1"/>
</dbReference>
<dbReference type="PROSITE" id="PS51747">
    <property type="entry name" value="CYT_DCMP_DEAMINASES_2"/>
    <property type="match status" value="1"/>
</dbReference>
<gene>
    <name evidence="2" type="ORF">GCM10022224_083210</name>
</gene>
<dbReference type="SUPFAM" id="SSF53927">
    <property type="entry name" value="Cytidine deaminase-like"/>
    <property type="match status" value="1"/>
</dbReference>
<dbReference type="Gene3D" id="3.40.140.10">
    <property type="entry name" value="Cytidine Deaminase, domain 2"/>
    <property type="match status" value="1"/>
</dbReference>
<evidence type="ECO:0000313" key="2">
    <source>
        <dbReference type="EMBL" id="GAA3705204.1"/>
    </source>
</evidence>
<dbReference type="EMBL" id="BAAAZP010000187">
    <property type="protein sequence ID" value="GAA3705204.1"/>
    <property type="molecule type" value="Genomic_DNA"/>
</dbReference>
<comment type="caution">
    <text evidence="2">The sequence shown here is derived from an EMBL/GenBank/DDBJ whole genome shotgun (WGS) entry which is preliminary data.</text>
</comment>
<accession>A0ABP7DG32</accession>
<protein>
    <submittedName>
        <fullName evidence="2">Nucleoside deaminase</fullName>
    </submittedName>
</protein>
<evidence type="ECO:0000259" key="1">
    <source>
        <dbReference type="PROSITE" id="PS51747"/>
    </source>
</evidence>
<proteinExistence type="predicted"/>
<reference evidence="3" key="1">
    <citation type="journal article" date="2019" name="Int. J. Syst. Evol. Microbiol.">
        <title>The Global Catalogue of Microorganisms (GCM) 10K type strain sequencing project: providing services to taxonomists for standard genome sequencing and annotation.</title>
        <authorList>
            <consortium name="The Broad Institute Genomics Platform"/>
            <consortium name="The Broad Institute Genome Sequencing Center for Infectious Disease"/>
            <person name="Wu L."/>
            <person name="Ma J."/>
        </authorList>
    </citation>
    <scope>NUCLEOTIDE SEQUENCE [LARGE SCALE GENOMIC DNA]</scope>
    <source>
        <strain evidence="3">JCM 16904</strain>
    </source>
</reference>
<feature type="domain" description="CMP/dCMP-type deaminase" evidence="1">
    <location>
        <begin position="3"/>
        <end position="137"/>
    </location>
</feature>
<dbReference type="PANTHER" id="PTHR11079:SF179">
    <property type="entry name" value="TRNA(ADENINE(34)) DEAMINASE, CHLOROPLASTIC"/>
    <property type="match status" value="1"/>
</dbReference>
<dbReference type="PANTHER" id="PTHR11079">
    <property type="entry name" value="CYTOSINE DEAMINASE FAMILY MEMBER"/>
    <property type="match status" value="1"/>
</dbReference>
<dbReference type="InterPro" id="IPR002125">
    <property type="entry name" value="CMP_dCMP_dom"/>
</dbReference>
<dbReference type="CDD" id="cd01285">
    <property type="entry name" value="nucleoside_deaminase"/>
    <property type="match status" value="1"/>
</dbReference>
<organism evidence="2 3">
    <name type="scientific">Nonomuraea antimicrobica</name>
    <dbReference type="NCBI Taxonomy" id="561173"/>
    <lineage>
        <taxon>Bacteria</taxon>
        <taxon>Bacillati</taxon>
        <taxon>Actinomycetota</taxon>
        <taxon>Actinomycetes</taxon>
        <taxon>Streptosporangiales</taxon>
        <taxon>Streptosporangiaceae</taxon>
        <taxon>Nonomuraea</taxon>
    </lineage>
</organism>
<sequence>MTSDDERFLRRAVELARQAGASGERPFGSLLVGADGTVLAEDHNTVVSDSDITAHPELKLARWAARELAPETAAVTTMFTSCQPCPMCATAISRSGLGRVVYALSAEQFEQVKPVTPAPPPVRYEGPALFDEARRPIDDYY</sequence>
<name>A0ABP7DG32_9ACTN</name>
<dbReference type="InterPro" id="IPR016193">
    <property type="entry name" value="Cytidine_deaminase-like"/>
</dbReference>